<dbReference type="EC" id="3.1.3.1" evidence="1"/>
<evidence type="ECO:0000313" key="5">
    <source>
        <dbReference type="Proteomes" id="UP000281553"/>
    </source>
</evidence>
<dbReference type="AlphaFoldDB" id="A0A3P7KWD9"/>
<dbReference type="GO" id="GO:0004035">
    <property type="term" value="F:alkaline phosphatase activity"/>
    <property type="evidence" value="ECO:0007669"/>
    <property type="project" value="UniProtKB-EC"/>
</dbReference>
<keyword evidence="3" id="KW-0479">Metal-binding</keyword>
<evidence type="ECO:0000256" key="2">
    <source>
        <dbReference type="ARBA" id="ARBA00022553"/>
    </source>
</evidence>
<accession>A0A3P7KWD9</accession>
<keyword evidence="5" id="KW-1185">Reference proteome</keyword>
<dbReference type="SUPFAM" id="SSF53649">
    <property type="entry name" value="Alkaline phosphatase-like"/>
    <property type="match status" value="1"/>
</dbReference>
<protein>
    <recommendedName>
        <fullName evidence="1">alkaline phosphatase</fullName>
        <ecNumber evidence="1">3.1.3.1</ecNumber>
    </recommendedName>
</protein>
<name>A0A3P7KWD9_DIBLA</name>
<keyword evidence="3" id="KW-0862">Zinc</keyword>
<dbReference type="InterPro" id="IPR001952">
    <property type="entry name" value="Alkaline_phosphatase"/>
</dbReference>
<dbReference type="OrthoDB" id="5818554at2759"/>
<dbReference type="GO" id="GO:0046872">
    <property type="term" value="F:metal ion binding"/>
    <property type="evidence" value="ECO:0007669"/>
    <property type="project" value="UniProtKB-KW"/>
</dbReference>
<evidence type="ECO:0000313" key="4">
    <source>
        <dbReference type="EMBL" id="VDN09335.1"/>
    </source>
</evidence>
<dbReference type="PANTHER" id="PTHR11596">
    <property type="entry name" value="ALKALINE PHOSPHATASE"/>
    <property type="match status" value="1"/>
</dbReference>
<dbReference type="Proteomes" id="UP000281553">
    <property type="component" value="Unassembled WGS sequence"/>
</dbReference>
<evidence type="ECO:0000256" key="3">
    <source>
        <dbReference type="PIRSR" id="PIRSR601952-2"/>
    </source>
</evidence>
<dbReference type="Pfam" id="PF00245">
    <property type="entry name" value="Alk_phosphatase"/>
    <property type="match status" value="1"/>
</dbReference>
<evidence type="ECO:0000256" key="1">
    <source>
        <dbReference type="ARBA" id="ARBA00012647"/>
    </source>
</evidence>
<dbReference type="PANTHER" id="PTHR11596:SF5">
    <property type="entry name" value="ALKALINE PHOSPHATASE"/>
    <property type="match status" value="1"/>
</dbReference>
<gene>
    <name evidence="4" type="ORF">DILT_LOCUS5166</name>
</gene>
<sequence length="112" mass="12720">MNGPGAKINQPREDLNTVDDATLQDNDYQQQALVPLPWSTHGGEDVGIYAHGPFSWLFHRTVDNTFIAHAMKYAMCVEPYTKEEHCNGHTSLQTSWVLMLALLTHILIEYLH</sequence>
<feature type="binding site" evidence="3">
    <location>
        <position position="41"/>
    </location>
    <ligand>
        <name>Zn(2+)</name>
        <dbReference type="ChEBI" id="CHEBI:29105"/>
        <label>2</label>
    </ligand>
</feature>
<dbReference type="Gene3D" id="3.40.720.10">
    <property type="entry name" value="Alkaline Phosphatase, subunit A"/>
    <property type="match status" value="1"/>
</dbReference>
<organism evidence="4 5">
    <name type="scientific">Dibothriocephalus latus</name>
    <name type="common">Fish tapeworm</name>
    <name type="synonym">Diphyllobothrium latum</name>
    <dbReference type="NCBI Taxonomy" id="60516"/>
    <lineage>
        <taxon>Eukaryota</taxon>
        <taxon>Metazoa</taxon>
        <taxon>Spiralia</taxon>
        <taxon>Lophotrochozoa</taxon>
        <taxon>Platyhelminthes</taxon>
        <taxon>Cestoda</taxon>
        <taxon>Eucestoda</taxon>
        <taxon>Diphyllobothriidea</taxon>
        <taxon>Diphyllobothriidae</taxon>
        <taxon>Dibothriocephalus</taxon>
    </lineage>
</organism>
<keyword evidence="2" id="KW-0597">Phosphoprotein</keyword>
<dbReference type="InterPro" id="IPR017850">
    <property type="entry name" value="Alkaline_phosphatase_core_sf"/>
</dbReference>
<comment type="cofactor">
    <cofactor evidence="3">
        <name>Zn(2+)</name>
        <dbReference type="ChEBI" id="CHEBI:29105"/>
    </cofactor>
    <text evidence="3">Binds 2 Zn(2+) ions.</text>
</comment>
<proteinExistence type="predicted"/>
<reference evidence="4 5" key="1">
    <citation type="submission" date="2018-11" db="EMBL/GenBank/DDBJ databases">
        <authorList>
            <consortium name="Pathogen Informatics"/>
        </authorList>
    </citation>
    <scope>NUCLEOTIDE SEQUENCE [LARGE SCALE GENOMIC DNA]</scope>
</reference>
<dbReference type="EMBL" id="UYRU01046832">
    <property type="protein sequence ID" value="VDN09335.1"/>
    <property type="molecule type" value="Genomic_DNA"/>
</dbReference>